<accession>A0A2R3J5F1</accession>
<organism evidence="2 3">
    <name type="scientific">Pseudomonas paraeruginosa</name>
    <dbReference type="NCBI Taxonomy" id="2994495"/>
    <lineage>
        <taxon>Bacteria</taxon>
        <taxon>Pseudomonadati</taxon>
        <taxon>Pseudomonadota</taxon>
        <taxon>Gammaproteobacteria</taxon>
        <taxon>Pseudomonadales</taxon>
        <taxon>Pseudomonadaceae</taxon>
        <taxon>Pseudomonas</taxon>
    </lineage>
</organism>
<keyword evidence="1" id="KW-1133">Transmembrane helix</keyword>
<evidence type="ECO:0000256" key="1">
    <source>
        <dbReference type="SAM" id="Phobius"/>
    </source>
</evidence>
<dbReference type="AlphaFoldDB" id="A0A2R3J5F1"/>
<gene>
    <name evidence="2" type="ORF">CSB93_6875</name>
</gene>
<keyword evidence="1" id="KW-0472">Membrane</keyword>
<name>A0A2R3J5F1_9PSED</name>
<proteinExistence type="predicted"/>
<keyword evidence="3" id="KW-1185">Reference proteome</keyword>
<dbReference type="EMBL" id="CP027170">
    <property type="protein sequence ID" value="AVK09401.1"/>
    <property type="molecule type" value="Genomic_DNA"/>
</dbReference>
<evidence type="ECO:0000313" key="2">
    <source>
        <dbReference type="EMBL" id="AVK09401.1"/>
    </source>
</evidence>
<keyword evidence="2" id="KW-0614">Plasmid</keyword>
<sequence length="63" mass="7198">MLYYLDKGEARIVIDSAGATRVHHLVRELFYMLCGVAHSVWIAGALFLIAFHRRRFMKKGASC</sequence>
<reference evidence="2 3" key="1">
    <citation type="submission" date="2018-02" db="EMBL/GenBank/DDBJ databases">
        <title>FDA/CDC Antimicrobial Resistant Isolate Bank Genome Sequencing.</title>
        <authorList>
            <person name="Benahmed F.H."/>
            <person name="Lutgring J.D."/>
            <person name="Yoo B."/>
            <person name="Machado M."/>
            <person name="Brown A."/>
            <person name="McAllister G."/>
            <person name="Perry A."/>
            <person name="Halpin A.L."/>
            <person name="Vavikolanu K."/>
            <person name="Ott S."/>
            <person name="Zhao X."/>
            <person name="Tallon L.J."/>
            <person name="Sadzewicz L."/>
            <person name="Aluvathingal J."/>
            <person name="Nadendla S."/>
            <person name="Voskania-kordi A."/>
            <person name="Simonyan V."/>
            <person name="Patel J."/>
            <person name="Shawar R.M."/>
        </authorList>
    </citation>
    <scope>NUCLEOTIDE SEQUENCE [LARGE SCALE GENOMIC DNA]</scope>
    <source>
        <strain evidence="2 3">AR_0356</strain>
        <plasmid evidence="2 3">unnamed2</plasmid>
    </source>
</reference>
<evidence type="ECO:0000313" key="3">
    <source>
        <dbReference type="Proteomes" id="UP000238390"/>
    </source>
</evidence>
<keyword evidence="1" id="KW-0812">Transmembrane</keyword>
<geneLocation type="plasmid" evidence="2 3">
    <name>unnamed2</name>
</geneLocation>
<dbReference type="Proteomes" id="UP000238390">
    <property type="component" value="Plasmid unnamed2"/>
</dbReference>
<evidence type="ECO:0008006" key="4">
    <source>
        <dbReference type="Google" id="ProtNLM"/>
    </source>
</evidence>
<feature type="transmembrane region" description="Helical" evidence="1">
    <location>
        <begin position="29"/>
        <end position="51"/>
    </location>
</feature>
<protein>
    <recommendedName>
        <fullName evidence="4">Transmembrane protein</fullName>
    </recommendedName>
</protein>